<evidence type="ECO:0000313" key="5">
    <source>
        <dbReference type="Proteomes" id="UP000775213"/>
    </source>
</evidence>
<protein>
    <submittedName>
        <fullName evidence="4">Uncharacterized protein</fullName>
    </submittedName>
</protein>
<comment type="caution">
    <text evidence="4">The sequence shown here is derived from an EMBL/GenBank/DDBJ whole genome shotgun (WGS) entry which is preliminary data.</text>
</comment>
<dbReference type="Gene3D" id="3.40.50.1820">
    <property type="entry name" value="alpha/beta hydrolase"/>
    <property type="match status" value="1"/>
</dbReference>
<evidence type="ECO:0000313" key="4">
    <source>
        <dbReference type="EMBL" id="KAH0446055.1"/>
    </source>
</evidence>
<evidence type="ECO:0000256" key="2">
    <source>
        <dbReference type="SAM" id="MobiDB-lite"/>
    </source>
</evidence>
<name>A0AAV7FJ58_DENCH</name>
<sequence>MRISCVVSLIAASLLTFANGQFVPEPTGFTHKTGYAGVSVRTKHVPQGICETTPGVKSMTGYADISSREHIFFWFFEARDVDPSHAPLTVWINGGPGSSSMIGLFQENGPCQLYNNGTLFSNPYSWNNVSNMLYIDQPVGVGLSYSKAVPGYTNPNYGSNTVVLPDNQCPDYAQPYDTCGTYSLPDITKTANSTLAAAENVWKTLQGFMGAYPQYARNGFHFASESYGGHYAPVFNDYFLKQNEKHHKHGAHKINLQSVTINNGWYDPLIQYQAYYNFTVQPGNTYGLQIYNKTVQDELYNNLYGPGNCVDQLQQCYATGRDDVCSYADNFCAAYVEEPFDVVSGRDEYDSRELSPDPFPYNAYVQYLNSPQVQEATGMSTNYSDSTVYVGDAFGTTGDDGRESMTIQDIRHLLEHGVTVTLWAGDADYNCNWLGGQVVAEEVNHQGYASAGFADLQTSDQIKHGQTRQAGRFSFTRIYEAGHEVPFYQPVASLELFERSIGGLDIATGKTKVNDHYLTDGPKQSTYREGNSTVQVDVIPNDSTYDHSTNAPSKSAINKAEAQLSSHFVEQQRLQLAAARERRRRAQRARKDRRRRRL</sequence>
<gene>
    <name evidence="4" type="ORF">IEQ34_025111</name>
</gene>
<dbReference type="SUPFAM" id="SSF53474">
    <property type="entry name" value="alpha/beta-Hydrolases"/>
    <property type="match status" value="1"/>
</dbReference>
<dbReference type="GO" id="GO:0004185">
    <property type="term" value="F:serine-type carboxypeptidase activity"/>
    <property type="evidence" value="ECO:0007669"/>
    <property type="project" value="InterPro"/>
</dbReference>
<feature type="region of interest" description="Disordered" evidence="2">
    <location>
        <begin position="576"/>
        <end position="598"/>
    </location>
</feature>
<accession>A0AAV7FJ58</accession>
<organism evidence="4 5">
    <name type="scientific">Dendrobium chrysotoxum</name>
    <name type="common">Orchid</name>
    <dbReference type="NCBI Taxonomy" id="161865"/>
    <lineage>
        <taxon>Eukaryota</taxon>
        <taxon>Viridiplantae</taxon>
        <taxon>Streptophyta</taxon>
        <taxon>Embryophyta</taxon>
        <taxon>Tracheophyta</taxon>
        <taxon>Spermatophyta</taxon>
        <taxon>Magnoliopsida</taxon>
        <taxon>Liliopsida</taxon>
        <taxon>Asparagales</taxon>
        <taxon>Orchidaceae</taxon>
        <taxon>Epidendroideae</taxon>
        <taxon>Malaxideae</taxon>
        <taxon>Dendrobiinae</taxon>
        <taxon>Dendrobium</taxon>
    </lineage>
</organism>
<dbReference type="InterPro" id="IPR029058">
    <property type="entry name" value="AB_hydrolase_fold"/>
</dbReference>
<dbReference type="Pfam" id="PF00450">
    <property type="entry name" value="Peptidase_S10"/>
    <property type="match status" value="1"/>
</dbReference>
<dbReference type="Proteomes" id="UP000775213">
    <property type="component" value="Unassembled WGS sequence"/>
</dbReference>
<dbReference type="PRINTS" id="PR00724">
    <property type="entry name" value="CRBOXYPTASEC"/>
</dbReference>
<dbReference type="GO" id="GO:0006508">
    <property type="term" value="P:proteolysis"/>
    <property type="evidence" value="ECO:0007669"/>
    <property type="project" value="InterPro"/>
</dbReference>
<dbReference type="PANTHER" id="PTHR11802:SF64">
    <property type="entry name" value="CARBOXYPEPTIDASE"/>
    <property type="match status" value="1"/>
</dbReference>
<feature type="chain" id="PRO_5043383931" evidence="3">
    <location>
        <begin position="21"/>
        <end position="598"/>
    </location>
</feature>
<feature type="signal peptide" evidence="3">
    <location>
        <begin position="1"/>
        <end position="20"/>
    </location>
</feature>
<dbReference type="PANTHER" id="PTHR11802">
    <property type="entry name" value="SERINE PROTEASE FAMILY S10 SERINE CARBOXYPEPTIDASE"/>
    <property type="match status" value="1"/>
</dbReference>
<keyword evidence="5" id="KW-1185">Reference proteome</keyword>
<dbReference type="EMBL" id="JAGFBR010000268">
    <property type="protein sequence ID" value="KAH0446055.1"/>
    <property type="molecule type" value="Genomic_DNA"/>
</dbReference>
<reference evidence="4 5" key="1">
    <citation type="journal article" date="2021" name="Hortic Res">
        <title>Chromosome-scale assembly of the Dendrobium chrysotoxum genome enhances the understanding of orchid evolution.</title>
        <authorList>
            <person name="Zhang Y."/>
            <person name="Zhang G.Q."/>
            <person name="Zhang D."/>
            <person name="Liu X.D."/>
            <person name="Xu X.Y."/>
            <person name="Sun W.H."/>
            <person name="Yu X."/>
            <person name="Zhu X."/>
            <person name="Wang Z.W."/>
            <person name="Zhao X."/>
            <person name="Zhong W.Y."/>
            <person name="Chen H."/>
            <person name="Yin W.L."/>
            <person name="Huang T."/>
            <person name="Niu S.C."/>
            <person name="Liu Z.J."/>
        </authorList>
    </citation>
    <scope>NUCLEOTIDE SEQUENCE [LARGE SCALE GENOMIC DNA]</scope>
    <source>
        <strain evidence="4">Lindl</strain>
    </source>
</reference>
<proteinExistence type="inferred from homology"/>
<dbReference type="InterPro" id="IPR001563">
    <property type="entry name" value="Peptidase_S10"/>
</dbReference>
<keyword evidence="3" id="KW-0732">Signal</keyword>
<comment type="similarity">
    <text evidence="1">Belongs to the peptidase S10 family.</text>
</comment>
<dbReference type="AlphaFoldDB" id="A0AAV7FJ58"/>
<evidence type="ECO:0000256" key="3">
    <source>
        <dbReference type="SAM" id="SignalP"/>
    </source>
</evidence>
<feature type="compositionally biased region" description="Basic residues" evidence="2">
    <location>
        <begin position="581"/>
        <end position="598"/>
    </location>
</feature>
<evidence type="ECO:0000256" key="1">
    <source>
        <dbReference type="ARBA" id="ARBA00009431"/>
    </source>
</evidence>